<keyword evidence="7 8" id="KW-0998">Cell outer membrane</keyword>
<feature type="domain" description="TonB-dependent receptor-like beta-barrel" evidence="10">
    <location>
        <begin position="434"/>
        <end position="799"/>
    </location>
</feature>
<dbReference type="Gene3D" id="2.170.130.10">
    <property type="entry name" value="TonB-dependent receptor, plug domain"/>
    <property type="match status" value="1"/>
</dbReference>
<dbReference type="Proteomes" id="UP001595818">
    <property type="component" value="Unassembled WGS sequence"/>
</dbReference>
<evidence type="ECO:0000256" key="7">
    <source>
        <dbReference type="ARBA" id="ARBA00023237"/>
    </source>
</evidence>
<dbReference type="InterPro" id="IPR023996">
    <property type="entry name" value="TonB-dep_OMP_SusC/RagA"/>
</dbReference>
<comment type="subcellular location">
    <subcellularLocation>
        <location evidence="1 8">Cell outer membrane</location>
        <topology evidence="1 8">Multi-pass membrane protein</topology>
    </subcellularLocation>
</comment>
<evidence type="ECO:0000313" key="12">
    <source>
        <dbReference type="EMBL" id="MFC4870295.1"/>
    </source>
</evidence>
<dbReference type="InterPro" id="IPR037066">
    <property type="entry name" value="Plug_dom_sf"/>
</dbReference>
<evidence type="ECO:0000256" key="8">
    <source>
        <dbReference type="PROSITE-ProRule" id="PRU01360"/>
    </source>
</evidence>
<comment type="caution">
    <text evidence="12">The sequence shown here is derived from an EMBL/GenBank/DDBJ whole genome shotgun (WGS) entry which is preliminary data.</text>
</comment>
<gene>
    <name evidence="12" type="ORF">ACFPFU_01270</name>
</gene>
<evidence type="ECO:0000256" key="9">
    <source>
        <dbReference type="RuleBase" id="RU003357"/>
    </source>
</evidence>
<dbReference type="InterPro" id="IPR023997">
    <property type="entry name" value="TonB-dep_OMP_SusC/RagA_CS"/>
</dbReference>
<dbReference type="NCBIfam" id="TIGR04057">
    <property type="entry name" value="SusC_RagA_signa"/>
    <property type="match status" value="1"/>
</dbReference>
<dbReference type="InterPro" id="IPR036942">
    <property type="entry name" value="Beta-barrel_TonB_sf"/>
</dbReference>
<evidence type="ECO:0000256" key="3">
    <source>
        <dbReference type="ARBA" id="ARBA00022452"/>
    </source>
</evidence>
<comment type="similarity">
    <text evidence="8 9">Belongs to the TonB-dependent receptor family.</text>
</comment>
<evidence type="ECO:0000256" key="4">
    <source>
        <dbReference type="ARBA" id="ARBA00022692"/>
    </source>
</evidence>
<keyword evidence="6 8" id="KW-0472">Membrane</keyword>
<evidence type="ECO:0000256" key="1">
    <source>
        <dbReference type="ARBA" id="ARBA00004571"/>
    </source>
</evidence>
<dbReference type="PROSITE" id="PS52016">
    <property type="entry name" value="TONB_DEPENDENT_REC_3"/>
    <property type="match status" value="1"/>
</dbReference>
<keyword evidence="13" id="KW-1185">Reference proteome</keyword>
<dbReference type="NCBIfam" id="TIGR04056">
    <property type="entry name" value="OMP_RagA_SusC"/>
    <property type="match status" value="1"/>
</dbReference>
<dbReference type="Pfam" id="PF00593">
    <property type="entry name" value="TonB_dep_Rec_b-barrel"/>
    <property type="match status" value="1"/>
</dbReference>
<evidence type="ECO:0000313" key="13">
    <source>
        <dbReference type="Proteomes" id="UP001595818"/>
    </source>
</evidence>
<dbReference type="Gene3D" id="2.40.170.20">
    <property type="entry name" value="TonB-dependent receptor, beta-barrel domain"/>
    <property type="match status" value="1"/>
</dbReference>
<dbReference type="InterPro" id="IPR008969">
    <property type="entry name" value="CarboxyPept-like_regulatory"/>
</dbReference>
<feature type="domain" description="TonB-dependent receptor plug" evidence="11">
    <location>
        <begin position="137"/>
        <end position="263"/>
    </location>
</feature>
<dbReference type="RefSeq" id="WP_377060704.1">
    <property type="nucleotide sequence ID" value="NZ_JBHSJJ010000001.1"/>
</dbReference>
<evidence type="ECO:0000256" key="2">
    <source>
        <dbReference type="ARBA" id="ARBA00022448"/>
    </source>
</evidence>
<protein>
    <submittedName>
        <fullName evidence="12">SusC/RagA family TonB-linked outer membrane protein</fullName>
    </submittedName>
</protein>
<evidence type="ECO:0000259" key="11">
    <source>
        <dbReference type="Pfam" id="PF07715"/>
    </source>
</evidence>
<dbReference type="InterPro" id="IPR039426">
    <property type="entry name" value="TonB-dep_rcpt-like"/>
</dbReference>
<evidence type="ECO:0000256" key="6">
    <source>
        <dbReference type="ARBA" id="ARBA00023136"/>
    </source>
</evidence>
<dbReference type="InterPro" id="IPR000531">
    <property type="entry name" value="Beta-barrel_TonB"/>
</dbReference>
<dbReference type="EMBL" id="JBHSJJ010000001">
    <property type="protein sequence ID" value="MFC4870295.1"/>
    <property type="molecule type" value="Genomic_DNA"/>
</dbReference>
<dbReference type="SUPFAM" id="SSF49464">
    <property type="entry name" value="Carboxypeptidase regulatory domain-like"/>
    <property type="match status" value="1"/>
</dbReference>
<organism evidence="12 13">
    <name type="scientific">Negadavirga shengliensis</name>
    <dbReference type="NCBI Taxonomy" id="1389218"/>
    <lineage>
        <taxon>Bacteria</taxon>
        <taxon>Pseudomonadati</taxon>
        <taxon>Bacteroidota</taxon>
        <taxon>Cytophagia</taxon>
        <taxon>Cytophagales</taxon>
        <taxon>Cyclobacteriaceae</taxon>
        <taxon>Negadavirga</taxon>
    </lineage>
</organism>
<keyword evidence="2 8" id="KW-0813">Transport</keyword>
<keyword evidence="5 9" id="KW-0798">TonB box</keyword>
<evidence type="ECO:0000256" key="5">
    <source>
        <dbReference type="ARBA" id="ARBA00023077"/>
    </source>
</evidence>
<keyword evidence="3 8" id="KW-1134">Transmembrane beta strand</keyword>
<dbReference type="InterPro" id="IPR012910">
    <property type="entry name" value="Plug_dom"/>
</dbReference>
<dbReference type="Pfam" id="PF13715">
    <property type="entry name" value="CarbopepD_reg_2"/>
    <property type="match status" value="1"/>
</dbReference>
<keyword evidence="4 8" id="KW-0812">Transmembrane</keyword>
<accession>A0ABV9SV98</accession>
<name>A0ABV9SV98_9BACT</name>
<sequence length="1044" mass="114015">MKKSLRRSRIYLIGVGWKIPCLKAILPAILSVCLLNLTLQAQTNGRQVQGTVISTDDNMGMPGVNVLEKGTSNGTVTDGDGSFSITVGDEAILQLSFIGYQSQEIKVGNQTSLTINMSPDMSQLEEVVVVGYGSVKKSDLTGAVSSISAKDFNQGVNSTVEQLIQGRVAGARVIANSGDPGAGLSISIRGASSINAGTSPLFVIDGLPVANEQTITGTGQGVPGTRAPRSPLNTINPSDIISIEVLKDASATAIYGARGANGVVLITTKQGESGKSTITYDSYVGVQNSANRLRVLSAPEYQQVVNGIIDAGGGNQSERVEEIANNGLGTDWQDLVYRENAIAQNHTVGFSGGNDKTKYFTSVNYQDQEGIIRGSRFQRYSTRLNLNTQATDKLTFGANLNLAYTKDQTAPTGYAINEGGGLLYNSINYDPTLPVYDEAGNFTRSDFLTVENPMALASSVTNFSNAYQMFGTLFGEYAVNDDLKLKVNVGGDARFQRRDVYVDQQTQRGAARGGQATIINGFQTNYLAEFTATYTKTIRAHSFNILGGAMDQEFTTARSNQSAFNFSNDITKTDNIGLGDRETYLMGSDKFKNRLISFLGRVNYTYKDKFLLTSTFRADGSSRFGQNNKFGYFPSVAGGWKLTEEEFLRNQEFVSALKLRASWGRTGNQEISNFQSLNTFGAGAAAVFNDGMVVTLNPARLANPDLKWETTEQWDVGVDFEFLNGRLSGSLDYYQKNTFDMLIALPVPRSTGFQTRLTNVGKIKNKGLDLELRSVNISTSNFEWSTGLTLFTLNNRVVDLGGISQIITGSAGFTDQIFVIQEGAPLRSFYGWHIDGVWQVGDDFSETTDNVNPGDLKYRDINGDGTVNSDDREIIGNSFPDLTYGISNSLRFKNITFDVFFDGVYGIEMLNNNLVDTYFPIQLRRNKLAEPYLNRWTPENPSDTYPSFVTPLGQGRKVINTRTVEDASYLRLKTIRLNYAWQRPLLGGLAKAANFYVTAENLMTWTNYSGVDPAVNSNGSATANIDFNTFPLARTFMAGISVTF</sequence>
<reference evidence="13" key="1">
    <citation type="journal article" date="2019" name="Int. J. Syst. Evol. Microbiol.">
        <title>The Global Catalogue of Microorganisms (GCM) 10K type strain sequencing project: providing services to taxonomists for standard genome sequencing and annotation.</title>
        <authorList>
            <consortium name="The Broad Institute Genomics Platform"/>
            <consortium name="The Broad Institute Genome Sequencing Center for Infectious Disease"/>
            <person name="Wu L."/>
            <person name="Ma J."/>
        </authorList>
    </citation>
    <scope>NUCLEOTIDE SEQUENCE [LARGE SCALE GENOMIC DNA]</scope>
    <source>
        <strain evidence="13">CGMCC 4.7466</strain>
    </source>
</reference>
<evidence type="ECO:0000259" key="10">
    <source>
        <dbReference type="Pfam" id="PF00593"/>
    </source>
</evidence>
<proteinExistence type="inferred from homology"/>
<dbReference type="Pfam" id="PF07715">
    <property type="entry name" value="Plug"/>
    <property type="match status" value="1"/>
</dbReference>
<dbReference type="SUPFAM" id="SSF56935">
    <property type="entry name" value="Porins"/>
    <property type="match status" value="1"/>
</dbReference>